<dbReference type="RefSeq" id="WP_146833510.1">
    <property type="nucleotide sequence ID" value="NZ_CP042476.1"/>
</dbReference>
<dbReference type="AlphaFoldDB" id="A0A5B8YJ00"/>
<evidence type="ECO:0000313" key="1">
    <source>
        <dbReference type="EMBL" id="QED37754.1"/>
    </source>
</evidence>
<protein>
    <submittedName>
        <fullName evidence="1">Glycosyltransferase family 2 protein</fullName>
    </submittedName>
</protein>
<keyword evidence="1" id="KW-0808">Transferase</keyword>
<accession>A0A5B8YJ00</accession>
<dbReference type="CDD" id="cd00761">
    <property type="entry name" value="Glyco_tranf_GTA_type"/>
    <property type="match status" value="1"/>
</dbReference>
<evidence type="ECO:0000313" key="2">
    <source>
        <dbReference type="Proteomes" id="UP000321954"/>
    </source>
</evidence>
<dbReference type="InterPro" id="IPR029044">
    <property type="entry name" value="Nucleotide-diphossugar_trans"/>
</dbReference>
<dbReference type="Gene3D" id="3.90.550.10">
    <property type="entry name" value="Spore Coat Polysaccharide Biosynthesis Protein SpsA, Chain A"/>
    <property type="match status" value="1"/>
</dbReference>
<dbReference type="GO" id="GO:0016740">
    <property type="term" value="F:transferase activity"/>
    <property type="evidence" value="ECO:0007669"/>
    <property type="project" value="UniProtKB-KW"/>
</dbReference>
<keyword evidence="2" id="KW-1185">Reference proteome</keyword>
<proteinExistence type="predicted"/>
<dbReference type="EMBL" id="CP042476">
    <property type="protein sequence ID" value="QED37754.1"/>
    <property type="molecule type" value="Genomic_DNA"/>
</dbReference>
<dbReference type="Proteomes" id="UP000321954">
    <property type="component" value="Chromosome"/>
</dbReference>
<name>A0A5B8YJ00_9FLAO</name>
<reference evidence="1 2" key="1">
    <citation type="submission" date="2019-08" db="EMBL/GenBank/DDBJ databases">
        <title>Antarcticibacterium arcticum sp. nov., a bacterium isolated from marine sediment of the Canadian Beaufort Sea.</title>
        <authorList>
            <person name="Lee Y.M."/>
            <person name="Baek K."/>
            <person name="Lee D.-H."/>
            <person name="Shin S.C."/>
            <person name="Jin Y.K."/>
            <person name="Park Y."/>
        </authorList>
    </citation>
    <scope>NUCLEOTIDE SEQUENCE [LARGE SCALE GENOMIC DNA]</scope>
    <source>
        <strain evidence="1 2">PAMC 28998</strain>
    </source>
</reference>
<dbReference type="SUPFAM" id="SSF53448">
    <property type="entry name" value="Nucleotide-diphospho-sugar transferases"/>
    <property type="match status" value="1"/>
</dbReference>
<dbReference type="OrthoDB" id="1143197at2"/>
<sequence length="296" mass="34972">MEASILIVSRNRKRELEKTLGILECYINKDCHEIRVFLDGCSDGSEELEKQFPSVYWYNSKMVLGASVARSILYEKAIGKFLFGFDDDAHPLQRDFIKMTSDLFKKNKNLGIISFREIKGVFKNDEEIPEDMLTEREDYFSNEFLGCGFAMKKQVYDKTRGFPVWIDIYGEEVCLAWETLIKGYSIMISNHIMVNHRVDQQKRKTSGAGYFRFGKQLKNTTFFYLVYYPFPLLIKKILRLWYHNFSKYALRDRKFLKEYFLALGQTAGNFKRILKFRRPVTKKELLKIKTLKNPGY</sequence>
<gene>
    <name evidence="1" type="ORF">FK178_08470</name>
</gene>
<dbReference type="KEGG" id="anp:FK178_08470"/>
<organism evidence="1 2">
    <name type="scientific">Antarcticibacterium arcticum</name>
    <dbReference type="NCBI Taxonomy" id="2585771"/>
    <lineage>
        <taxon>Bacteria</taxon>
        <taxon>Pseudomonadati</taxon>
        <taxon>Bacteroidota</taxon>
        <taxon>Flavobacteriia</taxon>
        <taxon>Flavobacteriales</taxon>
        <taxon>Flavobacteriaceae</taxon>
        <taxon>Antarcticibacterium</taxon>
    </lineage>
</organism>